<keyword evidence="4" id="KW-1185">Reference proteome</keyword>
<comment type="caution">
    <text evidence="3">The sequence shown here is derived from an EMBL/GenBank/DDBJ whole genome shotgun (WGS) entry which is preliminary data.</text>
</comment>
<dbReference type="Proteomes" id="UP001144280">
    <property type="component" value="Unassembled WGS sequence"/>
</dbReference>
<keyword evidence="1" id="KW-1133">Transmembrane helix</keyword>
<proteinExistence type="predicted"/>
<sequence>MDIRSSTRFGGAAAVAAILSLGFSAPAAAAATATIDPADTGTTAAAFATQKCVAALGGGPFAGDDVWVFALRTPGQGSFTSLTLTFATEGGPVTQTITTSAAGDRAIAGDKAWIRTSAGATATGELVNPHNLTAATAQVTGTGGTFDLAQTCPAGGSLPLTGSSRSGPTADAVATLGGVLVLSGLALLIAQRRHRVPAAAGPVGRHRRS</sequence>
<feature type="signal peptide" evidence="2">
    <location>
        <begin position="1"/>
        <end position="29"/>
    </location>
</feature>
<reference evidence="3" key="1">
    <citation type="submission" date="2022-12" db="EMBL/GenBank/DDBJ databases">
        <title>New Phytohabitans aurantiacus sp. RD004123 nov., an actinomycete isolated from soil.</title>
        <authorList>
            <person name="Triningsih D.W."/>
            <person name="Harunari E."/>
            <person name="Igarashi Y."/>
        </authorList>
    </citation>
    <scope>NUCLEOTIDE SEQUENCE</scope>
    <source>
        <strain evidence="3">RD004123</strain>
    </source>
</reference>
<evidence type="ECO:0000256" key="2">
    <source>
        <dbReference type="SAM" id="SignalP"/>
    </source>
</evidence>
<evidence type="ECO:0008006" key="5">
    <source>
        <dbReference type="Google" id="ProtNLM"/>
    </source>
</evidence>
<evidence type="ECO:0000256" key="1">
    <source>
        <dbReference type="SAM" id="Phobius"/>
    </source>
</evidence>
<accession>A0ABQ5R796</accession>
<keyword evidence="2" id="KW-0732">Signal</keyword>
<organism evidence="3 4">
    <name type="scientific">Phytohabitans aurantiacus</name>
    <dbReference type="NCBI Taxonomy" id="3016789"/>
    <lineage>
        <taxon>Bacteria</taxon>
        <taxon>Bacillati</taxon>
        <taxon>Actinomycetota</taxon>
        <taxon>Actinomycetes</taxon>
        <taxon>Micromonosporales</taxon>
        <taxon>Micromonosporaceae</taxon>
    </lineage>
</organism>
<feature type="chain" id="PRO_5047401098" description="Gram-positive cocci surface proteins LPxTG domain-containing protein" evidence="2">
    <location>
        <begin position="30"/>
        <end position="209"/>
    </location>
</feature>
<evidence type="ECO:0000313" key="4">
    <source>
        <dbReference type="Proteomes" id="UP001144280"/>
    </source>
</evidence>
<name>A0ABQ5R796_9ACTN</name>
<dbReference type="RefSeq" id="WP_281902491.1">
    <property type="nucleotide sequence ID" value="NZ_BSDI01000045.1"/>
</dbReference>
<gene>
    <name evidence="3" type="ORF">Pa4123_67220</name>
</gene>
<dbReference type="EMBL" id="BSDI01000045">
    <property type="protein sequence ID" value="GLI01446.1"/>
    <property type="molecule type" value="Genomic_DNA"/>
</dbReference>
<keyword evidence="1" id="KW-0472">Membrane</keyword>
<keyword evidence="1" id="KW-0812">Transmembrane</keyword>
<feature type="transmembrane region" description="Helical" evidence="1">
    <location>
        <begin position="172"/>
        <end position="190"/>
    </location>
</feature>
<evidence type="ECO:0000313" key="3">
    <source>
        <dbReference type="EMBL" id="GLI01446.1"/>
    </source>
</evidence>
<protein>
    <recommendedName>
        <fullName evidence="5">Gram-positive cocci surface proteins LPxTG domain-containing protein</fullName>
    </recommendedName>
</protein>